<evidence type="ECO:0000259" key="7">
    <source>
        <dbReference type="PROSITE" id="PS50181"/>
    </source>
</evidence>
<feature type="compositionally biased region" description="Polar residues" evidence="6">
    <location>
        <begin position="875"/>
        <end position="890"/>
    </location>
</feature>
<feature type="repeat" description="Solcar" evidence="5">
    <location>
        <begin position="2558"/>
        <end position="2646"/>
    </location>
</feature>
<feature type="region of interest" description="Disordered" evidence="6">
    <location>
        <begin position="1836"/>
        <end position="1884"/>
    </location>
</feature>
<dbReference type="PROSITE" id="PS50181">
    <property type="entry name" value="FBOX"/>
    <property type="match status" value="1"/>
</dbReference>
<feature type="compositionally biased region" description="Polar residues" evidence="6">
    <location>
        <begin position="2521"/>
        <end position="2534"/>
    </location>
</feature>
<gene>
    <name evidence="8" type="ORF">PAN0_028c6186</name>
</gene>
<dbReference type="InterPro" id="IPR009976">
    <property type="entry name" value="Sec10-like"/>
</dbReference>
<evidence type="ECO:0000256" key="1">
    <source>
        <dbReference type="ARBA" id="ARBA00004141"/>
    </source>
</evidence>
<dbReference type="PANTHER" id="PTHR12100">
    <property type="entry name" value="SEC10"/>
    <property type="match status" value="1"/>
</dbReference>
<dbReference type="GO" id="GO:0006893">
    <property type="term" value="P:Golgi to plasma membrane transport"/>
    <property type="evidence" value="ECO:0007669"/>
    <property type="project" value="TreeGrafter"/>
</dbReference>
<feature type="region of interest" description="Disordered" evidence="6">
    <location>
        <begin position="1574"/>
        <end position="1767"/>
    </location>
</feature>
<dbReference type="InterPro" id="IPR001810">
    <property type="entry name" value="F-box_dom"/>
</dbReference>
<feature type="compositionally biased region" description="Low complexity" evidence="6">
    <location>
        <begin position="1242"/>
        <end position="1251"/>
    </location>
</feature>
<feature type="region of interest" description="Disordered" evidence="6">
    <location>
        <begin position="1936"/>
        <end position="2039"/>
    </location>
</feature>
<dbReference type="SUPFAM" id="SSF81383">
    <property type="entry name" value="F-box domain"/>
    <property type="match status" value="1"/>
</dbReference>
<dbReference type="SUPFAM" id="SSF103506">
    <property type="entry name" value="Mitochondrial carrier"/>
    <property type="match status" value="1"/>
</dbReference>
<dbReference type="GO" id="GO:0000145">
    <property type="term" value="C:exocyst"/>
    <property type="evidence" value="ECO:0007669"/>
    <property type="project" value="TreeGrafter"/>
</dbReference>
<dbReference type="Pfam" id="PF12937">
    <property type="entry name" value="F-box-like"/>
    <property type="match status" value="1"/>
</dbReference>
<feature type="compositionally biased region" description="Basic residues" evidence="6">
    <location>
        <begin position="2250"/>
        <end position="2259"/>
    </location>
</feature>
<feature type="compositionally biased region" description="Polar residues" evidence="6">
    <location>
        <begin position="2167"/>
        <end position="2187"/>
    </location>
</feature>
<evidence type="ECO:0000256" key="4">
    <source>
        <dbReference type="ARBA" id="ARBA00023136"/>
    </source>
</evidence>
<feature type="compositionally biased region" description="Low complexity" evidence="6">
    <location>
        <begin position="1259"/>
        <end position="1268"/>
    </location>
</feature>
<feature type="repeat" description="Solcar" evidence="5">
    <location>
        <begin position="2668"/>
        <end position="2803"/>
    </location>
</feature>
<feature type="region of interest" description="Disordered" evidence="6">
    <location>
        <begin position="2395"/>
        <end position="2475"/>
    </location>
</feature>
<accession>A0A081CMR0</accession>
<reference evidence="8" key="1">
    <citation type="submission" date="2014-07" db="EMBL/GenBank/DDBJ databases">
        <title>Draft genome sequence of the yeast Pseudozyma antarctica JCM 10317 known as a producer of lipase B which used in a wide range of industrial applications.</title>
        <authorList>
            <person name="Morita T."/>
            <person name="Saika A."/>
            <person name="Koike H."/>
        </authorList>
    </citation>
    <scope>NUCLEOTIDE SEQUENCE</scope>
    <source>
        <strain evidence="8">JCM 10317</strain>
    </source>
</reference>
<feature type="compositionally biased region" description="Low complexity" evidence="6">
    <location>
        <begin position="2000"/>
        <end position="2027"/>
    </location>
</feature>
<feature type="compositionally biased region" description="Low complexity" evidence="6">
    <location>
        <begin position="676"/>
        <end position="692"/>
    </location>
</feature>
<keyword evidence="3" id="KW-1133">Transmembrane helix</keyword>
<feature type="compositionally biased region" description="Polar residues" evidence="6">
    <location>
        <begin position="1951"/>
        <end position="1966"/>
    </location>
</feature>
<feature type="compositionally biased region" description="Low complexity" evidence="6">
    <location>
        <begin position="1725"/>
        <end position="1737"/>
    </location>
</feature>
<feature type="compositionally biased region" description="Basic and acidic residues" evidence="6">
    <location>
        <begin position="2510"/>
        <end position="2520"/>
    </location>
</feature>
<feature type="region of interest" description="Disordered" evidence="6">
    <location>
        <begin position="2219"/>
        <end position="2298"/>
    </location>
</feature>
<feature type="compositionally biased region" description="Low complexity" evidence="6">
    <location>
        <begin position="2239"/>
        <end position="2249"/>
    </location>
</feature>
<feature type="compositionally biased region" description="Polar residues" evidence="6">
    <location>
        <begin position="1741"/>
        <end position="1753"/>
    </location>
</feature>
<dbReference type="Pfam" id="PF00153">
    <property type="entry name" value="Mito_carr"/>
    <property type="match status" value="3"/>
</dbReference>
<feature type="compositionally biased region" description="Low complexity" evidence="6">
    <location>
        <begin position="1574"/>
        <end position="1596"/>
    </location>
</feature>
<dbReference type="PROSITE" id="PS50920">
    <property type="entry name" value="SOLCAR"/>
    <property type="match status" value="3"/>
</dbReference>
<dbReference type="InterPro" id="IPR023395">
    <property type="entry name" value="MCP_dom_sf"/>
</dbReference>
<feature type="region of interest" description="Disordered" evidence="6">
    <location>
        <begin position="664"/>
        <end position="800"/>
    </location>
</feature>
<keyword evidence="2 5" id="KW-0812">Transmembrane</keyword>
<dbReference type="InterPro" id="IPR048627">
    <property type="entry name" value="Sec10_HB"/>
</dbReference>
<feature type="compositionally biased region" description="Polar residues" evidence="6">
    <location>
        <begin position="2269"/>
        <end position="2288"/>
    </location>
</feature>
<evidence type="ECO:0000313" key="9">
    <source>
        <dbReference type="Proteomes" id="UP000053758"/>
    </source>
</evidence>
<dbReference type="GeneID" id="26306998"/>
<comment type="subcellular location">
    <subcellularLocation>
        <location evidence="1">Membrane</location>
        <topology evidence="1">Multi-pass membrane protein</topology>
    </subcellularLocation>
</comment>
<feature type="compositionally biased region" description="Basic and acidic residues" evidence="6">
    <location>
        <begin position="133"/>
        <end position="145"/>
    </location>
</feature>
<feature type="region of interest" description="Disordered" evidence="6">
    <location>
        <begin position="1240"/>
        <end position="1268"/>
    </location>
</feature>
<keyword evidence="4 5" id="KW-0472">Membrane</keyword>
<dbReference type="HOGENOM" id="CLU_226379_0_0_1"/>
<feature type="compositionally biased region" description="Basic and acidic residues" evidence="6">
    <location>
        <begin position="1790"/>
        <end position="1806"/>
    </location>
</feature>
<feature type="domain" description="F-box" evidence="7">
    <location>
        <begin position="58"/>
        <end position="104"/>
    </location>
</feature>
<evidence type="ECO:0000256" key="3">
    <source>
        <dbReference type="ARBA" id="ARBA00022989"/>
    </source>
</evidence>
<feature type="compositionally biased region" description="Polar residues" evidence="6">
    <location>
        <begin position="1349"/>
        <end position="1360"/>
    </location>
</feature>
<feature type="compositionally biased region" description="Polar residues" evidence="6">
    <location>
        <begin position="1432"/>
        <end position="1441"/>
    </location>
</feature>
<dbReference type="GO" id="GO:0006887">
    <property type="term" value="P:exocytosis"/>
    <property type="evidence" value="ECO:0007669"/>
    <property type="project" value="TreeGrafter"/>
</dbReference>
<feature type="compositionally biased region" description="Low complexity" evidence="6">
    <location>
        <begin position="2411"/>
        <end position="2429"/>
    </location>
</feature>
<evidence type="ECO:0000256" key="6">
    <source>
        <dbReference type="SAM" id="MobiDB-lite"/>
    </source>
</evidence>
<dbReference type="PANTHER" id="PTHR12100:SF1">
    <property type="entry name" value="RECYCLIN-1"/>
    <property type="match status" value="1"/>
</dbReference>
<feature type="region of interest" description="Disordered" evidence="6">
    <location>
        <begin position="2103"/>
        <end position="2137"/>
    </location>
</feature>
<feature type="compositionally biased region" description="Low complexity" evidence="6">
    <location>
        <begin position="1361"/>
        <end position="1386"/>
    </location>
</feature>
<feature type="region of interest" description="Disordered" evidence="6">
    <location>
        <begin position="1336"/>
        <end position="1404"/>
    </location>
</feature>
<name>A0A081CMR0_PSEA2</name>
<feature type="compositionally biased region" description="Basic and acidic residues" evidence="6">
    <location>
        <begin position="2447"/>
        <end position="2459"/>
    </location>
</feature>
<feature type="region of interest" description="Disordered" evidence="6">
    <location>
        <begin position="1430"/>
        <end position="1489"/>
    </location>
</feature>
<feature type="region of interest" description="Disordered" evidence="6">
    <location>
        <begin position="124"/>
        <end position="164"/>
    </location>
</feature>
<proteinExistence type="predicted"/>
<dbReference type="Proteomes" id="UP000053758">
    <property type="component" value="Unassembled WGS sequence"/>
</dbReference>
<evidence type="ECO:0000256" key="2">
    <source>
        <dbReference type="ARBA" id="ARBA00022692"/>
    </source>
</evidence>
<dbReference type="EMBL" id="DF830095">
    <property type="protein sequence ID" value="GAK67956.1"/>
    <property type="molecule type" value="Genomic_DNA"/>
</dbReference>
<feature type="compositionally biased region" description="Low complexity" evidence="6">
    <location>
        <begin position="1469"/>
        <end position="1485"/>
    </location>
</feature>
<keyword evidence="9" id="KW-1185">Reference proteome</keyword>
<feature type="compositionally biased region" description="Polar residues" evidence="6">
    <location>
        <begin position="1451"/>
        <end position="1468"/>
    </location>
</feature>
<feature type="region of interest" description="Disordered" evidence="6">
    <location>
        <begin position="2490"/>
        <end position="2534"/>
    </location>
</feature>
<dbReference type="InterPro" id="IPR018108">
    <property type="entry name" value="MCP_transmembrane"/>
</dbReference>
<dbReference type="GO" id="GO:0016020">
    <property type="term" value="C:membrane"/>
    <property type="evidence" value="ECO:0007669"/>
    <property type="project" value="UniProtKB-SubCell"/>
</dbReference>
<feature type="compositionally biased region" description="Polar residues" evidence="6">
    <location>
        <begin position="2430"/>
        <end position="2446"/>
    </location>
</feature>
<feature type="compositionally biased region" description="Basic and acidic residues" evidence="6">
    <location>
        <begin position="1864"/>
        <end position="1878"/>
    </location>
</feature>
<feature type="compositionally biased region" description="Basic and acidic residues" evidence="6">
    <location>
        <begin position="2190"/>
        <end position="2201"/>
    </location>
</feature>
<feature type="region of interest" description="Disordered" evidence="6">
    <location>
        <begin position="875"/>
        <end position="897"/>
    </location>
</feature>
<sequence length="2926" mass="311443">MDTTWAPLVPTSKATGSGSLGLTNVLSKDRLSISASRGSGTDSSAAPNTHVNDVSLDPFSIGALPSTVIQRILSFVPVSDLRSCALAARPLARFVADERLWAQKLAYLQYRQIPGRHIRYQPDLSTIASSSRKSKDASIPPERKHSTSSHSNGNNEDDDDFGDFEAATITSPEDESFGGFVSSKPAQSGQSFSSAPVFSYRAESKLPLPSAETDSAYQTFKRVALTLKPFVQSLLFESSPTVSLIFTDPSLSSLPSQACTVCNVARFTGPLVLGSFAKPADQQVSSNDSQSLAADTRDQDQWRLRMSIREAADYLEGVLLSAFEGADARRADALRAGQRGIDVSKAIERAESDMHEHADLVWNLAIHTSGSSPLPSGIISAAGDADTANFIDLLDHPGSAAALSFLEKRDAVFRPTDHRPEANFVTASNQTRPALDFTAMDAFMTELLQTLQTEGSLVARVFPPEQQVLLTFASRIANEVLGEYINAVLAKARSIDIHLYLQAAAATFSQALKIVDALEKIEPRHSDTVTPARCRAIVLSMFEAHLDEYLQEERDWVRTVMMDLCSEGGETSSSVAASRTRISSSRIKAAKTMDAAFLASNNPAQVKRNVLSGFKDVLLMPVTVVPRAAGAVGGAVIRTAGTGLSQLNPLKWQQGASSGARVASASGSALATPQRASTPANASNSSETTANNGYVDFSKEVLGGPDGHIIGDDEDSDQEDALASSTNEKPRNMASFPGDSLQDEWNEKAPDVNGHSWGTASGDSQPEPRVATPTTNTEPSVSEPDPKVEAASSTDNKPHRPGRLQLLLSLDTALALIQVNRESLKRMEAFMVYPDSTSNGRRVKEEMEEVCLSLFQVLGEEHIAHGFNKATDQIKQWNPLSDGDGTSNGAGSEAEKEPPAAEVLPLVQFFELTHIADTISQLCSVYFSQTLVPVIQLDVDDFLNSVVRAKKAFEGSLDEFVAGGLSVSVDLLMKRAEWILFSQRDPLDYAGQDMTRMTELDSSTRATRSTIELLRFHCSLLVGATDREILDLFYTEVALRLFGILTKHLKSLQISQTGGFQLISDLNHIAAFIASLKSKEPDIPRFYNSLKTLANYYIVDGKELISLLKNKDAAATSARASAREDGFAFGQEELYEFLKSRTDFRQIEKQIDHEIFGFKSVGRKQDAAAKPSQLTLEAVSGGALAEAMDAAALVPVSACLAVSRRNRVHASTSNHPPRAIESRKASHRALLMIMRSPDLEGSSTLAAAPSTSPTPTPSSPSLTRTPRWGSIRQRFSSIQSRDSISANADSVDDGMWDKNDTAFLEEVARASPLLLASPDRSDSLAPVLEHDQARLTIHPSSRTFEDASHSSYYRRSMQPQPSSASSSTPSSAASATSATSTPVVSTEDVSGASPVHGYSKPWPRTMRRMASATVLPDLPEQKRADDLVSFRRPSTASSSPQLLPPIGPSTPLMSDNFATAHGFQSPNGRSTTHSSLRSSPSLSHSIHAGPDMTRSALAEQYPRSPSIHSASSYTAAGFSFKESPIYPEGRARASSSTSDFSDALAPPIVGIDRRTSRSVVGSPLAQASHFFATASRSPHASIRSRSSISTRPTTAPEGSMTRQSSGFSRATEPFPAGQDFGMSDSDDHGTASPRGKRMATTSMRGVPGSPTKKSASIASPTAAHATFSSTPVAAESPTVTAPDVRKHTKNKSSLVSGLRRLMGKREREARGAAQPLEISSPQPPADARSAADNAASRGPNVAQSRLSDASATLRSRALSMDGAPSPGGLNLLGLADDAFGPDNALPRLRTHVEDSPSRSDGQDDNMRASPSLARRSPSLDLLRSFGGLSKVASPVYSAAGQDGSTADPASPRSRTKSIDGLARPLRDVLSHRPRRESTTRGASRTSVIEHISHEEARRLTGSAGPTILRTKEAVEEHRSTYASFPSEIGLPDRALFDMHQSGSPAPRSQVLEDTTSMAEQSTSQAATHAPSRPQRPHDEDALMAPPQHKPSQPYNGGGAANSNRGGVSSSGSSFTSTSSAITDSAGAQRTPFSFQSQAYRPLSRDLRSDSKAMPGSPASSSSLGFHLSSDLASLGAGAFDAGRVLHRPSSSTGSQYVLASARGGLPAPTASSMMPPPSSDTGRRGHTSRRSLNSLVGSKPWSSLLGSPNIGGGLALGSSSSQRKRVTTMSISRPMSVSTSAFSTDATDLSPDRADLTLRPSDFEGARSRLRVDSTLSNFSEPSQWEAPSGPLGVALTPHAATAESSACSHHSHHSHRSHQSFQSHRLEPTSSDSALRQPTLGQAQRPTTGEGFSLDHHSSPSLVAGVISAHLDEAPSLNRSSSLKGLSKNRATDASVFVPTLAAAASLSTRSTSRPLSSGSVLAHRKRPAFGLAIEPAAHSAFDSIPSPLLRTRRGSLALPDGSNPGRPFSSSSASAGRTTSDSSSRTSLIQSARASAGTLSSHHTFASDDKLEVETVRDGSPTKLPSDQPSSLRDDSVADLEIAMSAVLLSPPSSSHRHSVSVPMDEGDSPRQHQEESWSRATGATQGSRQPTTSRVFMIHSPNEEASASASSGRLSQATKDIAFGSIAGMVSKVFEHPFDLVKVRLQTQSADRPPRYAGAFDCFKQTYLQEGIRGLYRGLSMPVLGATLENACLFFTYNQIQSAIRWANGEASMASAAQADAEAPLSMAQLGIAAAGAGSVTSLVLTPIELIKCKMQVQMITREQQAPLASSSSHAAGAATNGAQMQQQRSLYTSAVRSSAGGSPASAQAFKTLDGPLTLLRRTVATDGIRGLWLGQTGTLLRETGGGVAWFLAFEGCSRYLIARKRAQQRRNDISKKDLSSLELVGAGALAGISYNVVLFPADCVKSTMQTEQEMRAASHGAVAGQRWKGTGFFDTFKKIYTTRGVRGLYAGCGVTCLRSAPSSAIIFLMYNKLEKLSDSYGL</sequence>
<dbReference type="InterPro" id="IPR036047">
    <property type="entry name" value="F-box-like_dom_sf"/>
</dbReference>
<protein>
    <submittedName>
        <fullName evidence="8">F-box protein pof6</fullName>
    </submittedName>
</protein>
<dbReference type="Gene3D" id="1.50.40.10">
    <property type="entry name" value="Mitochondrial carrier domain"/>
    <property type="match status" value="1"/>
</dbReference>
<evidence type="ECO:0000313" key="8">
    <source>
        <dbReference type="EMBL" id="GAK67956.1"/>
    </source>
</evidence>
<feature type="region of interest" description="Disordered" evidence="6">
    <location>
        <begin position="1784"/>
        <end position="1815"/>
    </location>
</feature>
<evidence type="ECO:0000256" key="5">
    <source>
        <dbReference type="PROSITE-ProRule" id="PRU00282"/>
    </source>
</evidence>
<feature type="repeat" description="Solcar" evidence="5">
    <location>
        <begin position="2822"/>
        <end position="2920"/>
    </location>
</feature>
<organism evidence="8">
    <name type="scientific">Pseudozyma antarctica</name>
    <name type="common">Yeast</name>
    <name type="synonym">Candida antarctica</name>
    <dbReference type="NCBI Taxonomy" id="84753"/>
    <lineage>
        <taxon>Eukaryota</taxon>
        <taxon>Fungi</taxon>
        <taxon>Dikarya</taxon>
        <taxon>Basidiomycota</taxon>
        <taxon>Ustilaginomycotina</taxon>
        <taxon>Ustilaginomycetes</taxon>
        <taxon>Ustilaginales</taxon>
        <taxon>Ustilaginaceae</taxon>
        <taxon>Moesziomyces</taxon>
    </lineage>
</organism>
<dbReference type="RefSeq" id="XP_014653846.1">
    <property type="nucleotide sequence ID" value="XM_014798360.1"/>
</dbReference>
<feature type="region of interest" description="Disordered" evidence="6">
    <location>
        <begin position="2154"/>
        <end position="2201"/>
    </location>
</feature>
<dbReference type="Pfam" id="PF07393">
    <property type="entry name" value="Sec10_HB"/>
    <property type="match status" value="2"/>
</dbReference>